<evidence type="ECO:0000313" key="7">
    <source>
        <dbReference type="Proteomes" id="UP001381693"/>
    </source>
</evidence>
<dbReference type="Proteomes" id="UP001381693">
    <property type="component" value="Unassembled WGS sequence"/>
</dbReference>
<reference evidence="6 7" key="1">
    <citation type="submission" date="2023-11" db="EMBL/GenBank/DDBJ databases">
        <title>Halocaridina rubra genome assembly.</title>
        <authorList>
            <person name="Smith C."/>
        </authorList>
    </citation>
    <scope>NUCLEOTIDE SEQUENCE [LARGE SCALE GENOMIC DNA]</scope>
    <source>
        <strain evidence="6">EP-1</strain>
        <tissue evidence="6">Whole</tissue>
    </source>
</reference>
<dbReference type="EMBL" id="JAXCGZ010000822">
    <property type="protein sequence ID" value="KAK7085547.1"/>
    <property type="molecule type" value="Genomic_DNA"/>
</dbReference>
<evidence type="ECO:0000256" key="4">
    <source>
        <dbReference type="ARBA" id="ARBA00023136"/>
    </source>
</evidence>
<gene>
    <name evidence="6" type="ORF">SK128_021963</name>
</gene>
<evidence type="ECO:0000259" key="5">
    <source>
        <dbReference type="Pfam" id="PF01094"/>
    </source>
</evidence>
<keyword evidence="7" id="KW-1185">Reference proteome</keyword>
<evidence type="ECO:0000313" key="6">
    <source>
        <dbReference type="EMBL" id="KAK7085547.1"/>
    </source>
</evidence>
<dbReference type="Pfam" id="PF01094">
    <property type="entry name" value="ANF_receptor"/>
    <property type="match status" value="1"/>
</dbReference>
<comment type="caution">
    <text evidence="6">The sequence shown here is derived from an EMBL/GenBank/DDBJ whole genome shotgun (WGS) entry which is preliminary data.</text>
</comment>
<dbReference type="SUPFAM" id="SSF53822">
    <property type="entry name" value="Periplasmic binding protein-like I"/>
    <property type="match status" value="1"/>
</dbReference>
<name>A0AAN8XL55_HALRR</name>
<evidence type="ECO:0000256" key="3">
    <source>
        <dbReference type="ARBA" id="ARBA00022989"/>
    </source>
</evidence>
<keyword evidence="2" id="KW-0812">Transmembrane</keyword>
<dbReference type="FunFam" id="3.40.50.2300:FF:000004">
    <property type="entry name" value="Glutamate receptor, ionotropic, AMPA 2"/>
    <property type="match status" value="1"/>
</dbReference>
<feature type="domain" description="Receptor ligand binding region" evidence="5">
    <location>
        <begin position="11"/>
        <end position="251"/>
    </location>
</feature>
<dbReference type="Gene3D" id="3.40.50.2300">
    <property type="match status" value="2"/>
</dbReference>
<evidence type="ECO:0000256" key="2">
    <source>
        <dbReference type="ARBA" id="ARBA00022692"/>
    </source>
</evidence>
<dbReference type="AlphaFoldDB" id="A0AAN8XL55"/>
<dbReference type="GO" id="GO:0016020">
    <property type="term" value="C:membrane"/>
    <property type="evidence" value="ECO:0007669"/>
    <property type="project" value="UniProtKB-SubCell"/>
</dbReference>
<sequence>GLFDKGDIKQEIAFRYAVDRVNHEKILGSRTRLRTIIEKIPPFDSFLASKRVCNLVRSGVAAIFGPQSGQTSSHVQSICDALEIPHIETRWDYRLRRDDYSVNLYPHPSSLSKAYLDLVRLFGWKSFCILYEDNEGLVRLQELLKTPSPNEFKVSIRQLPRGDDFKPLLNELKATLEQNIILDCKTEKVATVLKQAQQTGMMSSFHNFIISSLDLHLVNLDDFKYGGSNITAVRLIDPTRDEVKEVMRDWQSGRALHVNKHIDHELMMKLRHVNFWT</sequence>
<feature type="non-terminal residue" evidence="6">
    <location>
        <position position="277"/>
    </location>
</feature>
<dbReference type="CDD" id="cd06382">
    <property type="entry name" value="PBP1_iGluR_Kainate"/>
    <property type="match status" value="1"/>
</dbReference>
<dbReference type="InterPro" id="IPR001828">
    <property type="entry name" value="ANF_lig-bd_rcpt"/>
</dbReference>
<protein>
    <recommendedName>
        <fullName evidence="5">Receptor ligand binding region domain-containing protein</fullName>
    </recommendedName>
</protein>
<evidence type="ECO:0000256" key="1">
    <source>
        <dbReference type="ARBA" id="ARBA00004370"/>
    </source>
</evidence>
<organism evidence="6 7">
    <name type="scientific">Halocaridina rubra</name>
    <name type="common">Hawaiian red shrimp</name>
    <dbReference type="NCBI Taxonomy" id="373956"/>
    <lineage>
        <taxon>Eukaryota</taxon>
        <taxon>Metazoa</taxon>
        <taxon>Ecdysozoa</taxon>
        <taxon>Arthropoda</taxon>
        <taxon>Crustacea</taxon>
        <taxon>Multicrustacea</taxon>
        <taxon>Malacostraca</taxon>
        <taxon>Eumalacostraca</taxon>
        <taxon>Eucarida</taxon>
        <taxon>Decapoda</taxon>
        <taxon>Pleocyemata</taxon>
        <taxon>Caridea</taxon>
        <taxon>Atyoidea</taxon>
        <taxon>Atyidae</taxon>
        <taxon>Halocaridina</taxon>
    </lineage>
</organism>
<comment type="subcellular location">
    <subcellularLocation>
        <location evidence="1">Membrane</location>
    </subcellularLocation>
</comment>
<keyword evidence="3" id="KW-1133">Transmembrane helix</keyword>
<dbReference type="InterPro" id="IPR028082">
    <property type="entry name" value="Peripla_BP_I"/>
</dbReference>
<keyword evidence="4" id="KW-0472">Membrane</keyword>
<proteinExistence type="predicted"/>
<feature type="non-terminal residue" evidence="6">
    <location>
        <position position="1"/>
    </location>
</feature>
<accession>A0AAN8XL55</accession>